<proteinExistence type="predicted"/>
<dbReference type="OrthoDB" id="3549294at2759"/>
<dbReference type="RefSeq" id="XP_031873809.1">
    <property type="nucleotide sequence ID" value="XM_032009755.1"/>
</dbReference>
<dbReference type="EMBL" id="NPIC01000001">
    <property type="protein sequence ID" value="RDL41153.1"/>
    <property type="molecule type" value="Genomic_DNA"/>
</dbReference>
<evidence type="ECO:0000313" key="2">
    <source>
        <dbReference type="EMBL" id="RDL41153.1"/>
    </source>
</evidence>
<evidence type="ECO:0000313" key="3">
    <source>
        <dbReference type="Proteomes" id="UP000254866"/>
    </source>
</evidence>
<organism evidence="2 3">
    <name type="scientific">Venustampulla echinocandica</name>
    <dbReference type="NCBI Taxonomy" id="2656787"/>
    <lineage>
        <taxon>Eukaryota</taxon>
        <taxon>Fungi</taxon>
        <taxon>Dikarya</taxon>
        <taxon>Ascomycota</taxon>
        <taxon>Pezizomycotina</taxon>
        <taxon>Leotiomycetes</taxon>
        <taxon>Helotiales</taxon>
        <taxon>Pleuroascaceae</taxon>
        <taxon>Venustampulla</taxon>
    </lineage>
</organism>
<gene>
    <name evidence="2" type="ORF">BP5553_01132</name>
</gene>
<reference evidence="2 3" key="1">
    <citation type="journal article" date="2018" name="IMA Fungus">
        <title>IMA Genome-F 9: Draft genome sequence of Annulohypoxylon stygium, Aspergillus mulundensis, Berkeleyomyces basicola (syn. Thielaviopsis basicola), Ceratocystis smalleyi, two Cercospora beticola strains, Coleophoma cylindrospora, Fusarium fracticaudum, Phialophora cf. hyalina, and Morchella septimelata.</title>
        <authorList>
            <person name="Wingfield B.D."/>
            <person name="Bills G.F."/>
            <person name="Dong Y."/>
            <person name="Huang W."/>
            <person name="Nel W.J."/>
            <person name="Swalarsk-Parry B.S."/>
            <person name="Vaghefi N."/>
            <person name="Wilken P.M."/>
            <person name="An Z."/>
            <person name="de Beer Z.W."/>
            <person name="De Vos L."/>
            <person name="Chen L."/>
            <person name="Duong T.A."/>
            <person name="Gao Y."/>
            <person name="Hammerbacher A."/>
            <person name="Kikkert J.R."/>
            <person name="Li Y."/>
            <person name="Li H."/>
            <person name="Li K."/>
            <person name="Li Q."/>
            <person name="Liu X."/>
            <person name="Ma X."/>
            <person name="Naidoo K."/>
            <person name="Pethybridge S.J."/>
            <person name="Sun J."/>
            <person name="Steenkamp E.T."/>
            <person name="van der Nest M.A."/>
            <person name="van Wyk S."/>
            <person name="Wingfield M.J."/>
            <person name="Xiong C."/>
            <person name="Yue Q."/>
            <person name="Zhang X."/>
        </authorList>
    </citation>
    <scope>NUCLEOTIDE SEQUENCE [LARGE SCALE GENOMIC DNA]</scope>
    <source>
        <strain evidence="2 3">BP 5553</strain>
    </source>
</reference>
<dbReference type="AlphaFoldDB" id="A0A370U065"/>
<name>A0A370U065_9HELO</name>
<dbReference type="Proteomes" id="UP000254866">
    <property type="component" value="Unassembled WGS sequence"/>
</dbReference>
<protein>
    <submittedName>
        <fullName evidence="2">Uncharacterized protein</fullName>
    </submittedName>
</protein>
<evidence type="ECO:0000256" key="1">
    <source>
        <dbReference type="SAM" id="MobiDB-lite"/>
    </source>
</evidence>
<sequence length="687" mass="77290">MSHGSHFDRVCHWTNTGEHVFSQSFHDGRPAGSTTVSETMDHYKSNVEDESESSSEQSDRISLTGSSTRSSECLLAGCGNDALEPTVEQIYSTFAKGHSRWSACVVNAEQLPYGWLPPWSLNPSIMMQNVPPLPADLRGKRDITGNTLWNIPSPELRASRSSESNNDAYWNPALVHGARKTFYLFVEKPTICGMATGNDSFRSFCNDDQPTRPNGLVILTLCWSYIFSIKLLEMQRRRMEYSTAVLLPVTCDFETQHPKTIMHLGQSSSKLVRWLCAVLAPSPGWFAKGSVPPWTAYFNQDIPLIIGTDISYNEISQETPPSSSEAVELLIELCSLYNFSSQPLIAFSIALLIPFYNVQGLQPLLPMPRFPAFAKSSHNPPLYLRDYVYDLRYYMTISVCPYYIGSMLWSVFWEPGIDCNAVSAWVGSIHQVLEPALQAVDTKLLANVFALYRPELAPLWLGLFASGCIEICGMIRSYLTNLTEHPYSPSLAHPDPNVAAWTGSKQSFLDEECSVLYESQSSLVSRADLLRHRFNFRPRDSAGLYFGWQPFGAVAKAQVEPELWPRLESRSSSRSYVYWVWWVNGEKVVERGLFHDRPQLATQKRYLVMPWLGSKHESDYVQASLNQLETDPTGVVVPSLRLTPSKEATFRILDWGSKLASGDRTVEAMAIPGVRKHVWLADAREIS</sequence>
<accession>A0A370U065</accession>
<keyword evidence="3" id="KW-1185">Reference proteome</keyword>
<comment type="caution">
    <text evidence="2">The sequence shown here is derived from an EMBL/GenBank/DDBJ whole genome shotgun (WGS) entry which is preliminary data.</text>
</comment>
<feature type="region of interest" description="Disordered" evidence="1">
    <location>
        <begin position="43"/>
        <end position="65"/>
    </location>
</feature>
<dbReference type="GeneID" id="43593981"/>